<keyword evidence="4" id="KW-1185">Reference proteome</keyword>
<dbReference type="PANTHER" id="PTHR35335:SF1">
    <property type="entry name" value="UPF0716 PROTEIN FXSA"/>
    <property type="match status" value="1"/>
</dbReference>
<dbReference type="AlphaFoldDB" id="A0A8J6U472"/>
<dbReference type="InterPro" id="IPR007313">
    <property type="entry name" value="FxsA"/>
</dbReference>
<dbReference type="GO" id="GO:0016020">
    <property type="term" value="C:membrane"/>
    <property type="evidence" value="ECO:0007669"/>
    <property type="project" value="InterPro"/>
</dbReference>
<dbReference type="RefSeq" id="WP_188163163.1">
    <property type="nucleotide sequence ID" value="NZ_JACVVX010000001.1"/>
</dbReference>
<evidence type="ECO:0000256" key="1">
    <source>
        <dbReference type="SAM" id="MobiDB-lite"/>
    </source>
</evidence>
<accession>A0A8J6U472</accession>
<name>A0A8J6U472_9HYPH</name>
<protein>
    <submittedName>
        <fullName evidence="3">Membrane protein FxsA</fullName>
    </submittedName>
</protein>
<gene>
    <name evidence="3" type="primary">fxsA</name>
    <name evidence="3" type="ORF">ICI42_03710</name>
</gene>
<keyword evidence="2" id="KW-0472">Membrane</keyword>
<sequence>MIALLILLMPLFEIAGFVVVGSQIGVLPTLGLVILSSVVGVLLLRVQGFGVMTRIRAALAAEQDPSREVIHGVMILLAGLLLVIPGFITDIIGLALFLPPVRDLGWKLLRRNVKMDTRVYGFRRQNARDGKTIDLDETDYSRKPNPDSPWRSLPDE</sequence>
<feature type="transmembrane region" description="Helical" evidence="2">
    <location>
        <begin position="73"/>
        <end position="98"/>
    </location>
</feature>
<dbReference type="Proteomes" id="UP000643405">
    <property type="component" value="Unassembled WGS sequence"/>
</dbReference>
<feature type="region of interest" description="Disordered" evidence="1">
    <location>
        <begin position="133"/>
        <end position="156"/>
    </location>
</feature>
<evidence type="ECO:0000313" key="4">
    <source>
        <dbReference type="Proteomes" id="UP000643405"/>
    </source>
</evidence>
<reference evidence="3" key="1">
    <citation type="submission" date="2020-09" db="EMBL/GenBank/DDBJ databases">
        <title>Genome seq and assembly of Tianweitania sp.</title>
        <authorList>
            <person name="Chhetri G."/>
        </authorList>
    </citation>
    <scope>NUCLEOTIDE SEQUENCE</scope>
    <source>
        <strain evidence="3">Rool2</strain>
    </source>
</reference>
<dbReference type="Pfam" id="PF04186">
    <property type="entry name" value="FxsA"/>
    <property type="match status" value="1"/>
</dbReference>
<proteinExistence type="predicted"/>
<keyword evidence="2" id="KW-0812">Transmembrane</keyword>
<keyword evidence="2" id="KW-1133">Transmembrane helix</keyword>
<dbReference type="PANTHER" id="PTHR35335">
    <property type="entry name" value="UPF0716 PROTEIN FXSA"/>
    <property type="match status" value="1"/>
</dbReference>
<comment type="caution">
    <text evidence="3">The sequence shown here is derived from an EMBL/GenBank/DDBJ whole genome shotgun (WGS) entry which is preliminary data.</text>
</comment>
<evidence type="ECO:0000256" key="2">
    <source>
        <dbReference type="SAM" id="Phobius"/>
    </source>
</evidence>
<feature type="compositionally biased region" description="Basic and acidic residues" evidence="1">
    <location>
        <begin position="133"/>
        <end position="145"/>
    </location>
</feature>
<dbReference type="EMBL" id="JACVVX010000001">
    <property type="protein sequence ID" value="MBD0413755.1"/>
    <property type="molecule type" value="Genomic_DNA"/>
</dbReference>
<evidence type="ECO:0000313" key="3">
    <source>
        <dbReference type="EMBL" id="MBD0413755.1"/>
    </source>
</evidence>
<organism evidence="3 4">
    <name type="scientific">Oryzicola mucosus</name>
    <dbReference type="NCBI Taxonomy" id="2767425"/>
    <lineage>
        <taxon>Bacteria</taxon>
        <taxon>Pseudomonadati</taxon>
        <taxon>Pseudomonadota</taxon>
        <taxon>Alphaproteobacteria</taxon>
        <taxon>Hyphomicrobiales</taxon>
        <taxon>Phyllobacteriaceae</taxon>
        <taxon>Oryzicola</taxon>
    </lineage>
</organism>
<feature type="transmembrane region" description="Helical" evidence="2">
    <location>
        <begin position="26"/>
        <end position="46"/>
    </location>
</feature>
<dbReference type="NCBIfam" id="NF008528">
    <property type="entry name" value="PRK11463.1-2"/>
    <property type="match status" value="1"/>
</dbReference>